<dbReference type="AlphaFoldDB" id="A0A8C3MJ38"/>
<comment type="catalytic activity">
    <reaction evidence="24">
        <text>decanoyl-CoA + H2O = decanoate + CoA + H(+)</text>
        <dbReference type="Rhea" id="RHEA:40059"/>
        <dbReference type="ChEBI" id="CHEBI:15377"/>
        <dbReference type="ChEBI" id="CHEBI:15378"/>
        <dbReference type="ChEBI" id="CHEBI:27689"/>
        <dbReference type="ChEBI" id="CHEBI:57287"/>
        <dbReference type="ChEBI" id="CHEBI:61430"/>
    </reaction>
    <physiologicalReaction direction="left-to-right" evidence="24">
        <dbReference type="Rhea" id="RHEA:40060"/>
    </physiologicalReaction>
</comment>
<comment type="catalytic activity">
    <reaction evidence="22">
        <text>octanoyl-CoA + H2O = octanoate + CoA + H(+)</text>
        <dbReference type="Rhea" id="RHEA:30143"/>
        <dbReference type="ChEBI" id="CHEBI:15377"/>
        <dbReference type="ChEBI" id="CHEBI:15378"/>
        <dbReference type="ChEBI" id="CHEBI:25646"/>
        <dbReference type="ChEBI" id="CHEBI:57287"/>
        <dbReference type="ChEBI" id="CHEBI:57386"/>
    </reaction>
    <physiologicalReaction direction="left-to-right" evidence="22">
        <dbReference type="Rhea" id="RHEA:30144"/>
    </physiologicalReaction>
</comment>
<dbReference type="CDD" id="cd03443">
    <property type="entry name" value="PaaI_thioesterase"/>
    <property type="match status" value="1"/>
</dbReference>
<keyword evidence="11" id="KW-0809">Transit peptide</keyword>
<feature type="domain" description="Thioesterase" evidence="27">
    <location>
        <begin position="131"/>
        <end position="203"/>
    </location>
</feature>
<dbReference type="GO" id="GO:0006631">
    <property type="term" value="P:fatty acid metabolic process"/>
    <property type="evidence" value="ECO:0007669"/>
    <property type="project" value="UniProtKB-KW"/>
</dbReference>
<evidence type="ECO:0000259" key="27">
    <source>
        <dbReference type="Pfam" id="PF03061"/>
    </source>
</evidence>
<dbReference type="Ensembl" id="ENSCPVT00000004343.2">
    <property type="protein sequence ID" value="ENSCPVP00000004193.2"/>
    <property type="gene ID" value="ENSCPVG00000003100.2"/>
</dbReference>
<evidence type="ECO:0000256" key="2">
    <source>
        <dbReference type="ARBA" id="ARBA00004569"/>
    </source>
</evidence>
<evidence type="ECO:0000256" key="16">
    <source>
        <dbReference type="ARBA" id="ARBA00035852"/>
    </source>
</evidence>
<dbReference type="Gene3D" id="3.10.129.10">
    <property type="entry name" value="Hotdog Thioesterase"/>
    <property type="match status" value="1"/>
</dbReference>
<evidence type="ECO:0000256" key="8">
    <source>
        <dbReference type="ARBA" id="ARBA00022792"/>
    </source>
</evidence>
<dbReference type="RefSeq" id="XP_030821284.1">
    <property type="nucleotide sequence ID" value="XM_030965424.1"/>
</dbReference>
<dbReference type="PANTHER" id="PTHR12418:SF19">
    <property type="entry name" value="ACYL-COENZYME A THIOESTERASE THEM4"/>
    <property type="match status" value="1"/>
</dbReference>
<evidence type="ECO:0000256" key="17">
    <source>
        <dbReference type="ARBA" id="ARBA00037002"/>
    </source>
</evidence>
<evidence type="ECO:0000256" key="10">
    <source>
        <dbReference type="ARBA" id="ARBA00022832"/>
    </source>
</evidence>
<evidence type="ECO:0000256" key="3">
    <source>
        <dbReference type="ARBA" id="ARBA00004632"/>
    </source>
</evidence>
<comment type="catalytic activity">
    <reaction evidence="25">
        <text>dodecanoyl-CoA + H2O = dodecanoate + CoA + H(+)</text>
        <dbReference type="Rhea" id="RHEA:30135"/>
        <dbReference type="ChEBI" id="CHEBI:15377"/>
        <dbReference type="ChEBI" id="CHEBI:15378"/>
        <dbReference type="ChEBI" id="CHEBI:18262"/>
        <dbReference type="ChEBI" id="CHEBI:57287"/>
        <dbReference type="ChEBI" id="CHEBI:57375"/>
    </reaction>
    <physiologicalReaction direction="left-to-right" evidence="25">
        <dbReference type="Rhea" id="RHEA:30136"/>
    </physiologicalReaction>
</comment>
<dbReference type="GO" id="GO:0032587">
    <property type="term" value="C:ruffle membrane"/>
    <property type="evidence" value="ECO:0007669"/>
    <property type="project" value="UniProtKB-SubCell"/>
</dbReference>
<proteinExistence type="inferred from homology"/>
<evidence type="ECO:0000256" key="11">
    <source>
        <dbReference type="ARBA" id="ARBA00022946"/>
    </source>
</evidence>
<keyword evidence="10" id="KW-0276">Fatty acid metabolism</keyword>
<dbReference type="GO" id="GO:0006915">
    <property type="term" value="P:apoptotic process"/>
    <property type="evidence" value="ECO:0007669"/>
    <property type="project" value="UniProtKB-KW"/>
</dbReference>
<evidence type="ECO:0000256" key="23">
    <source>
        <dbReference type="ARBA" id="ARBA00047734"/>
    </source>
</evidence>
<evidence type="ECO:0000256" key="21">
    <source>
        <dbReference type="ARBA" id="ARBA00043210"/>
    </source>
</evidence>
<reference evidence="28" key="2">
    <citation type="submission" date="2025-08" db="UniProtKB">
        <authorList>
            <consortium name="Ensembl"/>
        </authorList>
    </citation>
    <scope>IDENTIFICATION</scope>
</reference>
<evidence type="ECO:0000256" key="4">
    <source>
        <dbReference type="ARBA" id="ARBA00004637"/>
    </source>
</evidence>
<evidence type="ECO:0000256" key="20">
    <source>
        <dbReference type="ARBA" id="ARBA00040123"/>
    </source>
</evidence>
<evidence type="ECO:0000256" key="22">
    <source>
        <dbReference type="ARBA" id="ARBA00047588"/>
    </source>
</evidence>
<evidence type="ECO:0000313" key="28">
    <source>
        <dbReference type="Ensembl" id="ENSCPVP00000004193.2"/>
    </source>
</evidence>
<evidence type="ECO:0000256" key="1">
    <source>
        <dbReference type="ARBA" id="ARBA00004496"/>
    </source>
</evidence>
<comment type="catalytic activity">
    <reaction evidence="16">
        <text>(5Z,8Z,11Z,14Z)-eicosatetraenoyl-CoA + H2O = (5Z,8Z,11Z,14Z)-eicosatetraenoate + CoA + H(+)</text>
        <dbReference type="Rhea" id="RHEA:40151"/>
        <dbReference type="ChEBI" id="CHEBI:15377"/>
        <dbReference type="ChEBI" id="CHEBI:15378"/>
        <dbReference type="ChEBI" id="CHEBI:32395"/>
        <dbReference type="ChEBI" id="CHEBI:57287"/>
        <dbReference type="ChEBI" id="CHEBI:57368"/>
    </reaction>
    <physiologicalReaction direction="left-to-right" evidence="16">
        <dbReference type="Rhea" id="RHEA:40152"/>
    </physiologicalReaction>
</comment>
<evidence type="ECO:0000256" key="12">
    <source>
        <dbReference type="ARBA" id="ARBA00023098"/>
    </source>
</evidence>
<evidence type="ECO:0000256" key="6">
    <source>
        <dbReference type="ARBA" id="ARBA00022490"/>
    </source>
</evidence>
<dbReference type="GO" id="GO:0016787">
    <property type="term" value="F:hydrolase activity"/>
    <property type="evidence" value="ECO:0007669"/>
    <property type="project" value="UniProtKB-KW"/>
</dbReference>
<sequence length="229" mass="25175">MLRTARAVARALSPAPCPRRRCHRPCPPPRDLAVPNPGWSERMRRHHREQLQRAREQGWARLPSYRRYCPQMLGLPGDSDSDGDGDRDTRLFPRAIEGDGDGFEFVTFLSVPKGRLRCLCQLGPFLEGHPGLAHGGAIATLIDTSLGTLALAVAGRVVTANLSIDYLAPVPLRSVLLLEAFLQRRQGRKLFLGCDLWDAEGTTLHAKATGLFIQQDPPKEAARGGDSGR</sequence>
<dbReference type="InterPro" id="IPR006683">
    <property type="entry name" value="Thioestr_dom"/>
</dbReference>
<reference evidence="28" key="1">
    <citation type="submission" date="2020-02" db="EMBL/GenBank/DDBJ databases">
        <authorList>
            <person name="Enbody D E."/>
            <person name="Pettersson E M."/>
        </authorList>
    </citation>
    <scope>NUCLEOTIDE SEQUENCE [LARGE SCALE GENOMIC DNA]</scope>
</reference>
<dbReference type="GO" id="GO:0005743">
    <property type="term" value="C:mitochondrial inner membrane"/>
    <property type="evidence" value="ECO:0007669"/>
    <property type="project" value="UniProtKB-SubCell"/>
</dbReference>
<keyword evidence="12" id="KW-0443">Lipid metabolism</keyword>
<comment type="catalytic activity">
    <reaction evidence="17">
        <text>(9Z)-octadecenoyl-CoA + H2O = (9Z)-octadecenoate + CoA + H(+)</text>
        <dbReference type="Rhea" id="RHEA:40139"/>
        <dbReference type="ChEBI" id="CHEBI:15377"/>
        <dbReference type="ChEBI" id="CHEBI:15378"/>
        <dbReference type="ChEBI" id="CHEBI:30823"/>
        <dbReference type="ChEBI" id="CHEBI:57287"/>
        <dbReference type="ChEBI" id="CHEBI:57387"/>
    </reaction>
    <physiologicalReaction direction="left-to-right" evidence="17">
        <dbReference type="Rhea" id="RHEA:40140"/>
    </physiologicalReaction>
</comment>
<name>A0A8C3MJ38_GEOPR</name>
<dbReference type="InterPro" id="IPR052365">
    <property type="entry name" value="THEM4/THEM5_acyl-CoA_thioest"/>
</dbReference>
<dbReference type="InterPro" id="IPR029069">
    <property type="entry name" value="HotDog_dom_sf"/>
</dbReference>
<comment type="catalytic activity">
    <reaction evidence="23">
        <text>hexadecanoyl-CoA + H2O = hexadecanoate + CoA + H(+)</text>
        <dbReference type="Rhea" id="RHEA:16645"/>
        <dbReference type="ChEBI" id="CHEBI:7896"/>
        <dbReference type="ChEBI" id="CHEBI:15377"/>
        <dbReference type="ChEBI" id="CHEBI:15378"/>
        <dbReference type="ChEBI" id="CHEBI:57287"/>
        <dbReference type="ChEBI" id="CHEBI:57379"/>
        <dbReference type="EC" id="3.1.2.2"/>
    </reaction>
    <physiologicalReaction direction="left-to-right" evidence="23">
        <dbReference type="Rhea" id="RHEA:16646"/>
    </physiologicalReaction>
</comment>
<evidence type="ECO:0000256" key="19">
    <source>
        <dbReference type="ARBA" id="ARBA00038848"/>
    </source>
</evidence>
<dbReference type="EC" id="3.1.2.2" evidence="19"/>
<keyword evidence="15" id="KW-0966">Cell projection</keyword>
<gene>
    <name evidence="28" type="primary">LOC115913404</name>
</gene>
<dbReference type="Pfam" id="PF03061">
    <property type="entry name" value="4HBT"/>
    <property type="match status" value="1"/>
</dbReference>
<dbReference type="GeneID" id="115913404"/>
<keyword evidence="9" id="KW-0378">Hydrolase</keyword>
<evidence type="ECO:0000256" key="18">
    <source>
        <dbReference type="ARBA" id="ARBA00038456"/>
    </source>
</evidence>
<comment type="similarity">
    <text evidence="18">Belongs to the THEM4/THEM5 thioesterase family.</text>
</comment>
<reference evidence="28" key="3">
    <citation type="submission" date="2025-09" db="UniProtKB">
        <authorList>
            <consortium name="Ensembl"/>
        </authorList>
    </citation>
    <scope>IDENTIFICATION</scope>
</reference>
<keyword evidence="5" id="KW-1003">Cell membrane</keyword>
<accession>A0A8U8BA53</accession>
<comment type="catalytic activity">
    <reaction evidence="26">
        <text>tetradecanoyl-CoA + H2O = tetradecanoate + CoA + H(+)</text>
        <dbReference type="Rhea" id="RHEA:40119"/>
        <dbReference type="ChEBI" id="CHEBI:15377"/>
        <dbReference type="ChEBI" id="CHEBI:15378"/>
        <dbReference type="ChEBI" id="CHEBI:30807"/>
        <dbReference type="ChEBI" id="CHEBI:57287"/>
        <dbReference type="ChEBI" id="CHEBI:57385"/>
    </reaction>
    <physiologicalReaction direction="left-to-right" evidence="26">
        <dbReference type="Rhea" id="RHEA:40120"/>
    </physiologicalReaction>
</comment>
<evidence type="ECO:0000256" key="9">
    <source>
        <dbReference type="ARBA" id="ARBA00022801"/>
    </source>
</evidence>
<keyword evidence="29" id="KW-1185">Reference proteome</keyword>
<evidence type="ECO:0000256" key="5">
    <source>
        <dbReference type="ARBA" id="ARBA00022475"/>
    </source>
</evidence>
<dbReference type="PANTHER" id="PTHR12418">
    <property type="entry name" value="ACYL-COENZYME A THIOESTERASE THEM4"/>
    <property type="match status" value="1"/>
</dbReference>
<evidence type="ECO:0000256" key="26">
    <source>
        <dbReference type="ARBA" id="ARBA00048180"/>
    </source>
</evidence>
<evidence type="ECO:0000256" key="25">
    <source>
        <dbReference type="ARBA" id="ARBA00048074"/>
    </source>
</evidence>
<evidence type="ECO:0000256" key="7">
    <source>
        <dbReference type="ARBA" id="ARBA00022703"/>
    </source>
</evidence>
<evidence type="ECO:0000256" key="14">
    <source>
        <dbReference type="ARBA" id="ARBA00023136"/>
    </source>
</evidence>
<dbReference type="Proteomes" id="UP000694382">
    <property type="component" value="Chromosome 25"/>
</dbReference>
<protein>
    <recommendedName>
        <fullName evidence="20">Acyl-coenzyme A thioesterase THEM4</fullName>
        <ecNumber evidence="19">3.1.2.2</ecNumber>
    </recommendedName>
    <alternativeName>
        <fullName evidence="21">Thioesterase superfamily member 4</fullName>
    </alternativeName>
</protein>
<dbReference type="GO" id="GO:0005758">
    <property type="term" value="C:mitochondrial intermembrane space"/>
    <property type="evidence" value="ECO:0007669"/>
    <property type="project" value="UniProtKB-SubCell"/>
</dbReference>
<organism evidence="28 29">
    <name type="scientific">Geospiza parvula</name>
    <name type="common">Small tree-finch</name>
    <name type="synonym">Camarhynchus parvulus</name>
    <dbReference type="NCBI Taxonomy" id="87175"/>
    <lineage>
        <taxon>Eukaryota</taxon>
        <taxon>Metazoa</taxon>
        <taxon>Chordata</taxon>
        <taxon>Craniata</taxon>
        <taxon>Vertebrata</taxon>
        <taxon>Euteleostomi</taxon>
        <taxon>Archelosauria</taxon>
        <taxon>Archosauria</taxon>
        <taxon>Dinosauria</taxon>
        <taxon>Saurischia</taxon>
        <taxon>Theropoda</taxon>
        <taxon>Coelurosauria</taxon>
        <taxon>Aves</taxon>
        <taxon>Neognathae</taxon>
        <taxon>Neoaves</taxon>
        <taxon>Telluraves</taxon>
        <taxon>Australaves</taxon>
        <taxon>Passeriformes</taxon>
        <taxon>Thraupidae</taxon>
        <taxon>Camarhynchus</taxon>
    </lineage>
</organism>
<dbReference type="SUPFAM" id="SSF54637">
    <property type="entry name" value="Thioesterase/thiol ester dehydrase-isomerase"/>
    <property type="match status" value="1"/>
</dbReference>
<accession>A0A8C3MJ38</accession>
<keyword evidence="14" id="KW-0472">Membrane</keyword>
<comment type="subcellular location">
    <subcellularLocation>
        <location evidence="3">Cell projection</location>
        <location evidence="3">Ruffle membrane</location>
    </subcellularLocation>
    <subcellularLocation>
        <location evidence="1">Cytoplasm</location>
    </subcellularLocation>
    <subcellularLocation>
        <location evidence="4">Mitochondrion inner membrane</location>
        <topology evidence="4">Peripheral membrane protein</topology>
    </subcellularLocation>
    <subcellularLocation>
        <location evidence="2">Mitochondrion intermembrane space</location>
    </subcellularLocation>
</comment>
<keyword evidence="6" id="KW-0963">Cytoplasm</keyword>
<evidence type="ECO:0000313" key="29">
    <source>
        <dbReference type="Proteomes" id="UP000694382"/>
    </source>
</evidence>
<keyword evidence="8" id="KW-0999">Mitochondrion inner membrane</keyword>
<evidence type="ECO:0000256" key="13">
    <source>
        <dbReference type="ARBA" id="ARBA00023128"/>
    </source>
</evidence>
<keyword evidence="13" id="KW-0496">Mitochondrion</keyword>
<evidence type="ECO:0000256" key="15">
    <source>
        <dbReference type="ARBA" id="ARBA00023273"/>
    </source>
</evidence>
<evidence type="ECO:0000256" key="24">
    <source>
        <dbReference type="ARBA" id="ARBA00047969"/>
    </source>
</evidence>
<keyword evidence="7" id="KW-0053">Apoptosis</keyword>